<dbReference type="RefSeq" id="WP_329406901.1">
    <property type="nucleotide sequence ID" value="NZ_CP109441.1"/>
</dbReference>
<dbReference type="Gene3D" id="2.30.110.10">
    <property type="entry name" value="Electron Transport, Fmn-binding Protein, Chain A"/>
    <property type="match status" value="1"/>
</dbReference>
<feature type="domain" description="Flavin reductase like" evidence="3">
    <location>
        <begin position="11"/>
        <end position="152"/>
    </location>
</feature>
<reference evidence="4" key="1">
    <citation type="submission" date="2022-10" db="EMBL/GenBank/DDBJ databases">
        <title>The complete genomes of actinobacterial strains from the NBC collection.</title>
        <authorList>
            <person name="Joergensen T.S."/>
            <person name="Alvarez Arevalo M."/>
            <person name="Sterndorff E.B."/>
            <person name="Faurdal D."/>
            <person name="Vuksanovic O."/>
            <person name="Mourched A.-S."/>
            <person name="Charusanti P."/>
            <person name="Shaw S."/>
            <person name="Blin K."/>
            <person name="Weber T."/>
        </authorList>
    </citation>
    <scope>NUCLEOTIDE SEQUENCE</scope>
    <source>
        <strain evidence="4">NBC_01482</strain>
    </source>
</reference>
<evidence type="ECO:0000259" key="3">
    <source>
        <dbReference type="SMART" id="SM00903"/>
    </source>
</evidence>
<comment type="similarity">
    <text evidence="1">Belongs to the non-flavoprotein flavin reductase family.</text>
</comment>
<protein>
    <submittedName>
        <fullName evidence="4">Flavin reductase family protein</fullName>
    </submittedName>
</protein>
<accession>A0ABZ1YLJ2</accession>
<dbReference type="PANTHER" id="PTHR30466:SF1">
    <property type="entry name" value="FMN REDUCTASE (NADH) RUTF"/>
    <property type="match status" value="1"/>
</dbReference>
<gene>
    <name evidence="4" type="ORF">OG563_33700</name>
</gene>
<dbReference type="InterPro" id="IPR050268">
    <property type="entry name" value="NADH-dep_flavin_reductase"/>
</dbReference>
<dbReference type="PANTHER" id="PTHR30466">
    <property type="entry name" value="FLAVIN REDUCTASE"/>
    <property type="match status" value="1"/>
</dbReference>
<dbReference type="InterPro" id="IPR012349">
    <property type="entry name" value="Split_barrel_FMN-bd"/>
</dbReference>
<dbReference type="SMART" id="SM00903">
    <property type="entry name" value="Flavin_Reduct"/>
    <property type="match status" value="1"/>
</dbReference>
<dbReference type="EMBL" id="CP109441">
    <property type="protein sequence ID" value="WUV44102.1"/>
    <property type="molecule type" value="Genomic_DNA"/>
</dbReference>
<dbReference type="Pfam" id="PF01613">
    <property type="entry name" value="Flavin_Reduct"/>
    <property type="match status" value="1"/>
</dbReference>
<name>A0ABZ1YLJ2_9NOCA</name>
<evidence type="ECO:0000256" key="1">
    <source>
        <dbReference type="ARBA" id="ARBA00008898"/>
    </source>
</evidence>
<evidence type="ECO:0000313" key="4">
    <source>
        <dbReference type="EMBL" id="WUV44102.1"/>
    </source>
</evidence>
<dbReference type="SUPFAM" id="SSF50475">
    <property type="entry name" value="FMN-binding split barrel"/>
    <property type="match status" value="1"/>
</dbReference>
<evidence type="ECO:0000313" key="5">
    <source>
        <dbReference type="Proteomes" id="UP001432062"/>
    </source>
</evidence>
<proteinExistence type="inferred from homology"/>
<evidence type="ECO:0000256" key="2">
    <source>
        <dbReference type="ARBA" id="ARBA00023002"/>
    </source>
</evidence>
<organism evidence="4 5">
    <name type="scientific">Nocardia vinacea</name>
    <dbReference type="NCBI Taxonomy" id="96468"/>
    <lineage>
        <taxon>Bacteria</taxon>
        <taxon>Bacillati</taxon>
        <taxon>Actinomycetota</taxon>
        <taxon>Actinomycetes</taxon>
        <taxon>Mycobacteriales</taxon>
        <taxon>Nocardiaceae</taxon>
        <taxon>Nocardia</taxon>
    </lineage>
</organism>
<keyword evidence="5" id="KW-1185">Reference proteome</keyword>
<dbReference type="Proteomes" id="UP001432062">
    <property type="component" value="Chromosome"/>
</dbReference>
<dbReference type="InterPro" id="IPR002563">
    <property type="entry name" value="Flavin_Rdtase-like_dom"/>
</dbReference>
<keyword evidence="2" id="KW-0560">Oxidoreductase</keyword>
<sequence>MVEPGLFRTAMSQIATPVVVVTAISGERPHGTTVGAFTSLSLDPPMVSVALDRQSELLAMLRSAERFGVNVLASDQKALATTFSKKSPDKFASVDWRPDAGLPRLPGAAVWLICRTAELLDGGDHVVVLGTVEHAEVDQRSPLVYHDRVFSTVESIPDGVVVSELAGGSKRDHEEA</sequence>